<dbReference type="STRING" id="930990.A0A067MYK7"/>
<keyword evidence="2" id="KW-0732">Signal</keyword>
<feature type="signal peptide" evidence="2">
    <location>
        <begin position="1"/>
        <end position="19"/>
    </location>
</feature>
<dbReference type="PANTHER" id="PTHR39219:SF1">
    <property type="entry name" value="ER MEMBRANE PROTEIN COMPLEX SUBUNIT 10"/>
    <property type="match status" value="1"/>
</dbReference>
<dbReference type="AlphaFoldDB" id="A0A067MYK7"/>
<dbReference type="CDD" id="cd22209">
    <property type="entry name" value="EMC10"/>
    <property type="match status" value="1"/>
</dbReference>
<proteinExistence type="predicted"/>
<reference evidence="4" key="1">
    <citation type="journal article" date="2014" name="Proc. Natl. Acad. Sci. U.S.A.">
        <title>Extensive sampling of basidiomycete genomes demonstrates inadequacy of the white-rot/brown-rot paradigm for wood decay fungi.</title>
        <authorList>
            <person name="Riley R."/>
            <person name="Salamov A.A."/>
            <person name="Brown D.W."/>
            <person name="Nagy L.G."/>
            <person name="Floudas D."/>
            <person name="Held B.W."/>
            <person name="Levasseur A."/>
            <person name="Lombard V."/>
            <person name="Morin E."/>
            <person name="Otillar R."/>
            <person name="Lindquist E.A."/>
            <person name="Sun H."/>
            <person name="LaButti K.M."/>
            <person name="Schmutz J."/>
            <person name="Jabbour D."/>
            <person name="Luo H."/>
            <person name="Baker S.E."/>
            <person name="Pisabarro A.G."/>
            <person name="Walton J.D."/>
            <person name="Blanchette R.A."/>
            <person name="Henrissat B."/>
            <person name="Martin F."/>
            <person name="Cullen D."/>
            <person name="Hibbett D.S."/>
            <person name="Grigoriev I.V."/>
        </authorList>
    </citation>
    <scope>NUCLEOTIDE SEQUENCE [LARGE SCALE GENOMIC DNA]</scope>
    <source>
        <strain evidence="4">FD-172 SS1</strain>
    </source>
</reference>
<feature type="chain" id="PRO_5001641649" evidence="2">
    <location>
        <begin position="20"/>
        <end position="217"/>
    </location>
</feature>
<gene>
    <name evidence="3" type="ORF">BOTBODRAFT_26717</name>
</gene>
<dbReference type="EMBL" id="KL198017">
    <property type="protein sequence ID" value="KDQ20699.1"/>
    <property type="molecule type" value="Genomic_DNA"/>
</dbReference>
<protein>
    <submittedName>
        <fullName evidence="3">Uncharacterized protein</fullName>
    </submittedName>
</protein>
<name>A0A067MYK7_BOTB1</name>
<evidence type="ECO:0000256" key="2">
    <source>
        <dbReference type="SAM" id="SignalP"/>
    </source>
</evidence>
<sequence length="217" mass="23389">MQLKLWTCIPLLCAGFAAAAELRLHHRIISPDSPDSQFTLRGTIEVTPTGATLSSADKGLASLLEQSRTQNDAFYQLALEREGDVDQDSWAISPVKTCHLASSTSEIIRLHVGSSGAAFALDYFVSPVPRDGSCSSALSRVPSLGNTTVTLKYPTQPPRPKLRVPPPLTAEGQPLVPPPEKTFIQKYWIYGVIIFMFMVLSGAGPDEPEAAARPASN</sequence>
<organism evidence="3 4">
    <name type="scientific">Botryobasidium botryosum (strain FD-172 SS1)</name>
    <dbReference type="NCBI Taxonomy" id="930990"/>
    <lineage>
        <taxon>Eukaryota</taxon>
        <taxon>Fungi</taxon>
        <taxon>Dikarya</taxon>
        <taxon>Basidiomycota</taxon>
        <taxon>Agaricomycotina</taxon>
        <taxon>Agaricomycetes</taxon>
        <taxon>Cantharellales</taxon>
        <taxon>Botryobasidiaceae</taxon>
        <taxon>Botryobasidium</taxon>
    </lineage>
</organism>
<dbReference type="HOGENOM" id="CLU_081343_1_0_1"/>
<dbReference type="InParanoid" id="A0A067MYK7"/>
<dbReference type="OrthoDB" id="1894652at2759"/>
<accession>A0A067MYK7</accession>
<dbReference type="Proteomes" id="UP000027195">
    <property type="component" value="Unassembled WGS sequence"/>
</dbReference>
<feature type="compositionally biased region" description="Pro residues" evidence="1">
    <location>
        <begin position="155"/>
        <end position="168"/>
    </location>
</feature>
<keyword evidence="4" id="KW-1185">Reference proteome</keyword>
<feature type="region of interest" description="Disordered" evidence="1">
    <location>
        <begin position="152"/>
        <end position="173"/>
    </location>
</feature>
<dbReference type="PANTHER" id="PTHR39219">
    <property type="entry name" value="ER MEMBRANE PROTEIN COMPLEX SUBUNIT 10"/>
    <property type="match status" value="1"/>
</dbReference>
<evidence type="ECO:0000256" key="1">
    <source>
        <dbReference type="SAM" id="MobiDB-lite"/>
    </source>
</evidence>
<evidence type="ECO:0000313" key="3">
    <source>
        <dbReference type="EMBL" id="KDQ20699.1"/>
    </source>
</evidence>
<evidence type="ECO:0000313" key="4">
    <source>
        <dbReference type="Proteomes" id="UP000027195"/>
    </source>
</evidence>